<gene>
    <name evidence="3" type="ORF">LCGC14_0259050</name>
</gene>
<evidence type="ECO:0000256" key="1">
    <source>
        <dbReference type="SAM" id="Coils"/>
    </source>
</evidence>
<accession>A0A0F9U2I0</accession>
<name>A0A0F9U2I0_9ZZZZ</name>
<proteinExistence type="predicted"/>
<dbReference type="EMBL" id="LAZR01000138">
    <property type="protein sequence ID" value="KKN87450.1"/>
    <property type="molecule type" value="Genomic_DNA"/>
</dbReference>
<keyword evidence="1" id="KW-0175">Coiled coil</keyword>
<evidence type="ECO:0000256" key="2">
    <source>
        <dbReference type="SAM" id="Phobius"/>
    </source>
</evidence>
<organism evidence="3">
    <name type="scientific">marine sediment metagenome</name>
    <dbReference type="NCBI Taxonomy" id="412755"/>
    <lineage>
        <taxon>unclassified sequences</taxon>
        <taxon>metagenomes</taxon>
        <taxon>ecological metagenomes</taxon>
    </lineage>
</organism>
<dbReference type="AlphaFoldDB" id="A0A0F9U2I0"/>
<reference evidence="3" key="1">
    <citation type="journal article" date="2015" name="Nature">
        <title>Complex archaea that bridge the gap between prokaryotes and eukaryotes.</title>
        <authorList>
            <person name="Spang A."/>
            <person name="Saw J.H."/>
            <person name="Jorgensen S.L."/>
            <person name="Zaremba-Niedzwiedzka K."/>
            <person name="Martijn J."/>
            <person name="Lind A.E."/>
            <person name="van Eijk R."/>
            <person name="Schleper C."/>
            <person name="Guy L."/>
            <person name="Ettema T.J."/>
        </authorList>
    </citation>
    <scope>NUCLEOTIDE SEQUENCE</scope>
</reference>
<feature type="transmembrane region" description="Helical" evidence="2">
    <location>
        <begin position="6"/>
        <end position="24"/>
    </location>
</feature>
<evidence type="ECO:0000313" key="3">
    <source>
        <dbReference type="EMBL" id="KKN87450.1"/>
    </source>
</evidence>
<sequence>MNPWIPIAVSISSSVIMALIGFIVKRELGRVASDTADLKKANAAEAKERKEALEKMAADTKAFTQACDDKYLSKELFNSLEVSRKEVDQLRREADGRLEGLIKDLISRHGG</sequence>
<keyword evidence="2" id="KW-0812">Transmembrane</keyword>
<keyword evidence="2" id="KW-0472">Membrane</keyword>
<feature type="coiled-coil region" evidence="1">
    <location>
        <begin position="36"/>
        <end position="93"/>
    </location>
</feature>
<protein>
    <submittedName>
        <fullName evidence="3">Uncharacterized protein</fullName>
    </submittedName>
</protein>
<comment type="caution">
    <text evidence="3">The sequence shown here is derived from an EMBL/GenBank/DDBJ whole genome shotgun (WGS) entry which is preliminary data.</text>
</comment>
<keyword evidence="2" id="KW-1133">Transmembrane helix</keyword>